<dbReference type="InterPro" id="IPR011089">
    <property type="entry name" value="GmrSD_C"/>
</dbReference>
<dbReference type="AlphaFoldDB" id="A0A2A2T6N5"/>
<accession>A0A2A2T6N5</accession>
<evidence type="ECO:0000259" key="1">
    <source>
        <dbReference type="Pfam" id="PF03235"/>
    </source>
</evidence>
<dbReference type="InterPro" id="IPR004919">
    <property type="entry name" value="GmrSD_N"/>
</dbReference>
<evidence type="ECO:0000259" key="2">
    <source>
        <dbReference type="Pfam" id="PF07510"/>
    </source>
</evidence>
<dbReference type="RefSeq" id="WP_095541485.1">
    <property type="nucleotide sequence ID" value="NZ_NSJC01000002.1"/>
</dbReference>
<gene>
    <name evidence="3" type="ORF">CLI92_04525</name>
</gene>
<evidence type="ECO:0008006" key="5">
    <source>
        <dbReference type="Google" id="ProtNLM"/>
    </source>
</evidence>
<dbReference type="Proteomes" id="UP000217780">
    <property type="component" value="Unassembled WGS sequence"/>
</dbReference>
<protein>
    <recommendedName>
        <fullName evidence="5">DUF262 domain-containing protein</fullName>
    </recommendedName>
</protein>
<organism evidence="3 4">
    <name type="scientific">Vandammella animalimorsus</name>
    <dbReference type="NCBI Taxonomy" id="2029117"/>
    <lineage>
        <taxon>Bacteria</taxon>
        <taxon>Pseudomonadati</taxon>
        <taxon>Pseudomonadota</taxon>
        <taxon>Betaproteobacteria</taxon>
        <taxon>Burkholderiales</taxon>
        <taxon>Comamonadaceae</taxon>
        <taxon>Vandammella</taxon>
    </lineage>
</organism>
<proteinExistence type="predicted"/>
<comment type="caution">
    <text evidence="3">The sequence shown here is derived from an EMBL/GenBank/DDBJ whole genome shotgun (WGS) entry which is preliminary data.</text>
</comment>
<feature type="domain" description="GmrSD restriction endonucleases N-terminal" evidence="1">
    <location>
        <begin position="16"/>
        <end position="239"/>
    </location>
</feature>
<name>A0A2A2T6N5_9BURK</name>
<dbReference type="PANTHER" id="PTHR35149:SF2">
    <property type="entry name" value="DUF262 DOMAIN-CONTAINING PROTEIN"/>
    <property type="match status" value="1"/>
</dbReference>
<dbReference type="Pfam" id="PF07510">
    <property type="entry name" value="GmrSD_C"/>
    <property type="match status" value="1"/>
</dbReference>
<sequence length="566" mass="65582">MSAGNLLKTSDVTFLDLIGNGKKYRVPPYQRDYSWEEEQWEDLWNDIEQLALSPDARHYMGALVVEATSDREFLVIDGQQRIATLSLLALAVIDLLPTLGSSEEERRQNLERAQGLRHRFIGEKDPASLQESSKLFLNQENDAFYQDNLVQLRAPNNPRALSRSNQLLWQCFQWFRKKLEEKKFTGEQLALLLSETVARKLLFILISVEDEIGAYTVFETLNARGLELSSTDLLKNYLFSKIRVANDLQALQRRWQKLMNIVRQERFPDFLRYHLLCELPQIRKQRLFKHVRDQVQSPQAVFDLLDALERRAELFAALNDSEHEYWQEIPDAKPYVRELLLFRVKQMTPLLFAAFEKFDAANFVKTLKLVSVISFRYTTIGGLNTNELEPTYHYAAKAVLDELALRPADVFGELQSIYVSDEKFEKDFSSKQIQTSGQRKKLTKYILCKLESDASGIARDFEVDTSSIEHILPENPSAAWDDYFLPARQKDFIYRIGNLTLLEPSLNREVGNELLQEKLPCYAQSQYQLTQQIHAQGQDSWTPAALDARQKALARRAVHIWRSDFA</sequence>
<reference evidence="3 4" key="1">
    <citation type="submission" date="2017-08" db="EMBL/GenBank/DDBJ databases">
        <title>WGS of Clinical strains of the CDC Group NO-1 linked to zoonotic infections in humans.</title>
        <authorList>
            <person name="Bernier A.-M."/>
            <person name="Bernard K."/>
        </authorList>
    </citation>
    <scope>NUCLEOTIDE SEQUENCE [LARGE SCALE GENOMIC DNA]</scope>
    <source>
        <strain evidence="3 4">NML91-0035</strain>
    </source>
</reference>
<feature type="domain" description="GmrSD restriction endonucleases C-terminal" evidence="2">
    <location>
        <begin position="419"/>
        <end position="555"/>
    </location>
</feature>
<dbReference type="Pfam" id="PF03235">
    <property type="entry name" value="GmrSD_N"/>
    <property type="match status" value="1"/>
</dbReference>
<dbReference type="EMBL" id="NTBI01000003">
    <property type="protein sequence ID" value="PAX17382.1"/>
    <property type="molecule type" value="Genomic_DNA"/>
</dbReference>
<evidence type="ECO:0000313" key="3">
    <source>
        <dbReference type="EMBL" id="PAX17382.1"/>
    </source>
</evidence>
<dbReference type="GeneID" id="93874057"/>
<dbReference type="PANTHER" id="PTHR35149">
    <property type="entry name" value="SLL5132 PROTEIN"/>
    <property type="match status" value="1"/>
</dbReference>
<evidence type="ECO:0000313" key="4">
    <source>
        <dbReference type="Proteomes" id="UP000217780"/>
    </source>
</evidence>